<reference evidence="3 4" key="1">
    <citation type="submission" date="2019-02" db="EMBL/GenBank/DDBJ databases">
        <title>Deep-cultivation of Planctomycetes and their phenomic and genomic characterization uncovers novel biology.</title>
        <authorList>
            <person name="Wiegand S."/>
            <person name="Jogler M."/>
            <person name="Boedeker C."/>
            <person name="Pinto D."/>
            <person name="Vollmers J."/>
            <person name="Rivas-Marin E."/>
            <person name="Kohn T."/>
            <person name="Peeters S.H."/>
            <person name="Heuer A."/>
            <person name="Rast P."/>
            <person name="Oberbeckmann S."/>
            <person name="Bunk B."/>
            <person name="Jeske O."/>
            <person name="Meyerdierks A."/>
            <person name="Storesund J.E."/>
            <person name="Kallscheuer N."/>
            <person name="Luecker S."/>
            <person name="Lage O.M."/>
            <person name="Pohl T."/>
            <person name="Merkel B.J."/>
            <person name="Hornburger P."/>
            <person name="Mueller R.-W."/>
            <person name="Bruemmer F."/>
            <person name="Labrenz M."/>
            <person name="Spormann A.M."/>
            <person name="Op den Camp H."/>
            <person name="Overmann J."/>
            <person name="Amann R."/>
            <person name="Jetten M.S.M."/>
            <person name="Mascher T."/>
            <person name="Medema M.H."/>
            <person name="Devos D.P."/>
            <person name="Kaster A.-K."/>
            <person name="Ovreas L."/>
            <person name="Rohde M."/>
            <person name="Galperin M.Y."/>
            <person name="Jogler C."/>
        </authorList>
    </citation>
    <scope>NUCLEOTIDE SEQUENCE [LARGE SCALE GENOMIC DNA]</scope>
    <source>
        <strain evidence="3 4">ETA_A8</strain>
    </source>
</reference>
<proteinExistence type="predicted"/>
<keyword evidence="4" id="KW-1185">Reference proteome</keyword>
<dbReference type="InterPro" id="IPR043906">
    <property type="entry name" value="Gfo/Idh/MocA_OxRdtase_bact_C"/>
</dbReference>
<dbReference type="PROSITE" id="PS51318">
    <property type="entry name" value="TAT"/>
    <property type="match status" value="1"/>
</dbReference>
<gene>
    <name evidence="3" type="primary">iolG_17</name>
    <name evidence="3" type="ORF">ETAA8_70140</name>
</gene>
<dbReference type="RefSeq" id="WP_145099699.1">
    <property type="nucleotide sequence ID" value="NZ_CP036274.1"/>
</dbReference>
<dbReference type="InterPro" id="IPR006311">
    <property type="entry name" value="TAT_signal"/>
</dbReference>
<evidence type="ECO:0000259" key="1">
    <source>
        <dbReference type="Pfam" id="PF01408"/>
    </source>
</evidence>
<sequence length="421" mass="45964">MARSQVSRRQFLGASAAVAASTIAIPYFVPKSAFGAADKIVTGHIGVGGQGMSNLNGFIANAAAVCDVDKTRAAAAAKKVQDKGNDCEVYTDYRKMLERKDIDAIVISTPDHWHALATIHACQAGKDVYCEKPLTLTVTEGRKMVEAARANKRVVQTGSQQRSSKEFRQACELVRNGYIGKIHTVLVGLPKSNHPGEPVADSDPPAELDYDMWLGPAPARPYNKKRVHYNFRFFWDYSGGQMTNWGAHHIDIAQWGLGMDNSGPVEIEGTATFHPMKWHEVSETCKVTCTYANGVKMIVTQGDSSVPGGTTFIGDKGQVWVNRGRISSTIDGLLQTKLKDSDTKLYVSPGHHKDFLACVASRQNPICDVEIGHRSATVCHLANAATRLGKKLKWDPVTETVDDADAAKLLDRPYRAPWKLG</sequence>
<dbReference type="Pfam" id="PF19051">
    <property type="entry name" value="GFO_IDH_MocA_C2"/>
    <property type="match status" value="1"/>
</dbReference>
<dbReference type="EMBL" id="CP036274">
    <property type="protein sequence ID" value="QDU31853.1"/>
    <property type="molecule type" value="Genomic_DNA"/>
</dbReference>
<dbReference type="Gene3D" id="3.30.360.10">
    <property type="entry name" value="Dihydrodipicolinate Reductase, domain 2"/>
    <property type="match status" value="1"/>
</dbReference>
<evidence type="ECO:0000313" key="3">
    <source>
        <dbReference type="EMBL" id="QDU31853.1"/>
    </source>
</evidence>
<dbReference type="KEGG" id="aagg:ETAA8_70140"/>
<dbReference type="GO" id="GO:0050112">
    <property type="term" value="F:inositol 2-dehydrogenase (NAD+) activity"/>
    <property type="evidence" value="ECO:0007669"/>
    <property type="project" value="UniProtKB-EC"/>
</dbReference>
<dbReference type="NCBIfam" id="TIGR01409">
    <property type="entry name" value="TAT_signal_seq"/>
    <property type="match status" value="1"/>
</dbReference>
<dbReference type="Gene3D" id="3.40.50.720">
    <property type="entry name" value="NAD(P)-binding Rossmann-like Domain"/>
    <property type="match status" value="1"/>
</dbReference>
<protein>
    <submittedName>
        <fullName evidence="3">Inositol 2-dehydrogenase</fullName>
        <ecNumber evidence="3">1.1.1.18</ecNumber>
    </submittedName>
</protein>
<dbReference type="PANTHER" id="PTHR43818:SF5">
    <property type="entry name" value="OXIDOREDUCTASE FAMILY PROTEIN"/>
    <property type="match status" value="1"/>
</dbReference>
<evidence type="ECO:0000313" key="4">
    <source>
        <dbReference type="Proteomes" id="UP000315017"/>
    </source>
</evidence>
<dbReference type="AlphaFoldDB" id="A0A517YNP7"/>
<dbReference type="OrthoDB" id="9788246at2"/>
<dbReference type="InterPro" id="IPR019546">
    <property type="entry name" value="TAT_signal_bac_arc"/>
</dbReference>
<evidence type="ECO:0000259" key="2">
    <source>
        <dbReference type="Pfam" id="PF19051"/>
    </source>
</evidence>
<accession>A0A517YNP7</accession>
<organism evidence="3 4">
    <name type="scientific">Anatilimnocola aggregata</name>
    <dbReference type="NCBI Taxonomy" id="2528021"/>
    <lineage>
        <taxon>Bacteria</taxon>
        <taxon>Pseudomonadati</taxon>
        <taxon>Planctomycetota</taxon>
        <taxon>Planctomycetia</taxon>
        <taxon>Pirellulales</taxon>
        <taxon>Pirellulaceae</taxon>
        <taxon>Anatilimnocola</taxon>
    </lineage>
</organism>
<dbReference type="InterPro" id="IPR000683">
    <property type="entry name" value="Gfo/Idh/MocA-like_OxRdtase_N"/>
</dbReference>
<dbReference type="InterPro" id="IPR036291">
    <property type="entry name" value="NAD(P)-bd_dom_sf"/>
</dbReference>
<dbReference type="PANTHER" id="PTHR43818">
    <property type="entry name" value="BCDNA.GH03377"/>
    <property type="match status" value="1"/>
</dbReference>
<dbReference type="GO" id="GO:0000166">
    <property type="term" value="F:nucleotide binding"/>
    <property type="evidence" value="ECO:0007669"/>
    <property type="project" value="InterPro"/>
</dbReference>
<name>A0A517YNP7_9BACT</name>
<feature type="domain" description="Gfo/Idh/MocA-like oxidoreductase N-terminal" evidence="1">
    <location>
        <begin position="60"/>
        <end position="158"/>
    </location>
</feature>
<dbReference type="InterPro" id="IPR050463">
    <property type="entry name" value="Gfo/Idh/MocA_oxidrdct_glycsds"/>
</dbReference>
<keyword evidence="3" id="KW-0560">Oxidoreductase</keyword>
<dbReference type="SUPFAM" id="SSF51735">
    <property type="entry name" value="NAD(P)-binding Rossmann-fold domains"/>
    <property type="match status" value="1"/>
</dbReference>
<dbReference type="Proteomes" id="UP000315017">
    <property type="component" value="Chromosome"/>
</dbReference>
<dbReference type="SUPFAM" id="SSF55347">
    <property type="entry name" value="Glyceraldehyde-3-phosphate dehydrogenase-like, C-terminal domain"/>
    <property type="match status" value="1"/>
</dbReference>
<dbReference type="EC" id="1.1.1.18" evidence="3"/>
<dbReference type="Pfam" id="PF01408">
    <property type="entry name" value="GFO_IDH_MocA"/>
    <property type="match status" value="1"/>
</dbReference>
<feature type="domain" description="Gfo/Idh/MocA-like oxidoreductase bacterial type C-terminal" evidence="2">
    <location>
        <begin position="203"/>
        <end position="419"/>
    </location>
</feature>